<accession>A0A2N9EL63</accession>
<proteinExistence type="predicted"/>
<keyword evidence="1" id="KW-0064">Aspartyl protease</keyword>
<dbReference type="EMBL" id="OIVN01000153">
    <property type="protein sequence ID" value="SPC75314.1"/>
    <property type="molecule type" value="Genomic_DNA"/>
</dbReference>
<organism evidence="6">
    <name type="scientific">Fagus sylvatica</name>
    <name type="common">Beechnut</name>
    <dbReference type="NCBI Taxonomy" id="28930"/>
    <lineage>
        <taxon>Eukaryota</taxon>
        <taxon>Viridiplantae</taxon>
        <taxon>Streptophyta</taxon>
        <taxon>Embryophyta</taxon>
        <taxon>Tracheophyta</taxon>
        <taxon>Spermatophyta</taxon>
        <taxon>Magnoliopsida</taxon>
        <taxon>eudicotyledons</taxon>
        <taxon>Gunneridae</taxon>
        <taxon>Pentapetalae</taxon>
        <taxon>rosids</taxon>
        <taxon>fabids</taxon>
        <taxon>Fagales</taxon>
        <taxon>Fagaceae</taxon>
        <taxon>Fagus</taxon>
    </lineage>
</organism>
<feature type="region of interest" description="Disordered" evidence="2">
    <location>
        <begin position="43"/>
        <end position="79"/>
    </location>
</feature>
<sequence length="924" mass="102423">MAINRLSGNVSAATKAAVAGRTRFPPSHHATYTGLPFYGPLLKSPPTSNGPESRDLLNPTGIEPIRAFTGPHAPPEDSAALPKRFHARHAPSSPLLLAMAYVTGDIPKPVPRLVTDSDGSDSDSVADAVIPVDDFEARLEQWESIQCKILSWFINTSVPAISSLLPRLETGQATWSFLAIRYNYTYDFALEFHIELKFYQMLQDSAALLCLSSLPSLDAAVKELNSEENRRPHHHLSYSDVVLATSHPLASSSDRPHLICKYCKKTGHDISECFHKQKDDKRKHHQSRGILPRSQAAAVSSAPIDNPVVTVSQLASMFHWYMSQPSPTLSVTSGNKYWLLDSACCNHMTLHASHFSQKTPLTPSPIIYTADSSHMSVSHIGTISSPNLTTPDTYLVSKLSLNLLSVGQLCKLGLDLHFSNHGVDVQDPLTGKLLGTDYKIGRLFELCYLQIPSHTVSSSVTATTTLSPNLWHSRLGHASLSRLQLLASQCHLGRHHFPFIFSSMTPIFTDPSVYLYPDPVTDSAPPPNSSDVLSLAVSPAVGSPVSDLAPSAPSECPTDLRRSTRVRTLPSNLTNYHCYFALATFHEPHTYHEASTNPLWQQAMVDELNALHKTYTWDISMTTLPPGKGFTQEYGIDYKEIFALVARLTSVRSLLAVVAIRHWPLFQMDNQVCRFHRALYGLKQAPRAWFAKFSYVVAQQGFTPSPYDLALFIRHMSTSITLILLYVDDIIITVTSSSDGYYLSQVKYASDLLSKAGLTNSKTVSTSLELNVKLNATDGEPLPDATLYRYQFMSAPRSTHYVAVLRILRTEVEYRALADATLELLWLRWLLTDMGAPQTTGTLIHCDNCSAIHIAHNDVFQERIKHIEIDCHFICHHFQQSALHLLSVSSEDQLANVFTKSHPLGRLRDLVSKLKMASLSPPCV</sequence>
<gene>
    <name evidence="6" type="ORF">FSB_LOCUS3196</name>
</gene>
<dbReference type="SUPFAM" id="SSF56672">
    <property type="entry name" value="DNA/RNA polymerases"/>
    <property type="match status" value="1"/>
</dbReference>
<dbReference type="InterPro" id="IPR013103">
    <property type="entry name" value="RVT_2"/>
</dbReference>
<dbReference type="AlphaFoldDB" id="A0A2N9EL63"/>
<feature type="region of interest" description="Disordered" evidence="2">
    <location>
        <begin position="276"/>
        <end position="296"/>
    </location>
</feature>
<reference evidence="6" key="1">
    <citation type="submission" date="2018-02" db="EMBL/GenBank/DDBJ databases">
        <authorList>
            <person name="Cohen D.B."/>
            <person name="Kent A.D."/>
        </authorList>
    </citation>
    <scope>NUCLEOTIDE SEQUENCE</scope>
</reference>
<dbReference type="Pfam" id="PF22936">
    <property type="entry name" value="Pol_BBD"/>
    <property type="match status" value="1"/>
</dbReference>
<dbReference type="PANTHER" id="PTHR11439:SF461">
    <property type="entry name" value="OS10G0432200 PROTEIN"/>
    <property type="match status" value="1"/>
</dbReference>
<dbReference type="CDD" id="cd09272">
    <property type="entry name" value="RNase_HI_RT_Ty1"/>
    <property type="match status" value="1"/>
</dbReference>
<evidence type="ECO:0000259" key="4">
    <source>
        <dbReference type="Pfam" id="PF13976"/>
    </source>
</evidence>
<name>A0A2N9EL63_FAGSY</name>
<evidence type="ECO:0000313" key="6">
    <source>
        <dbReference type="EMBL" id="SPC75314.1"/>
    </source>
</evidence>
<dbReference type="GO" id="GO:0004190">
    <property type="term" value="F:aspartic-type endopeptidase activity"/>
    <property type="evidence" value="ECO:0007669"/>
    <property type="project" value="UniProtKB-KW"/>
</dbReference>
<keyword evidence="1" id="KW-0645">Protease</keyword>
<protein>
    <recommendedName>
        <fullName evidence="7">Reverse transcriptase Ty1/copia-type domain-containing protein</fullName>
    </recommendedName>
</protein>
<evidence type="ECO:0008006" key="7">
    <source>
        <dbReference type="Google" id="ProtNLM"/>
    </source>
</evidence>
<evidence type="ECO:0000259" key="3">
    <source>
        <dbReference type="Pfam" id="PF07727"/>
    </source>
</evidence>
<dbReference type="InterPro" id="IPR054722">
    <property type="entry name" value="PolX-like_BBD"/>
</dbReference>
<evidence type="ECO:0000256" key="2">
    <source>
        <dbReference type="SAM" id="MobiDB-lite"/>
    </source>
</evidence>
<dbReference type="InterPro" id="IPR043502">
    <property type="entry name" value="DNA/RNA_pol_sf"/>
</dbReference>
<dbReference type="Pfam" id="PF13976">
    <property type="entry name" value="gag_pre-integrs"/>
    <property type="match status" value="1"/>
</dbReference>
<dbReference type="PANTHER" id="PTHR11439">
    <property type="entry name" value="GAG-POL-RELATED RETROTRANSPOSON"/>
    <property type="match status" value="1"/>
</dbReference>
<evidence type="ECO:0000259" key="5">
    <source>
        <dbReference type="Pfam" id="PF22936"/>
    </source>
</evidence>
<dbReference type="InterPro" id="IPR025724">
    <property type="entry name" value="GAG-pre-integrase_dom"/>
</dbReference>
<evidence type="ECO:0000256" key="1">
    <source>
        <dbReference type="ARBA" id="ARBA00022750"/>
    </source>
</evidence>
<dbReference type="Pfam" id="PF07727">
    <property type="entry name" value="RVT_2"/>
    <property type="match status" value="1"/>
</dbReference>
<feature type="domain" description="Retrovirus-related Pol polyprotein from transposon TNT 1-94-like beta-barrel" evidence="5">
    <location>
        <begin position="338"/>
        <end position="413"/>
    </location>
</feature>
<keyword evidence="1" id="KW-0378">Hydrolase</keyword>
<feature type="domain" description="GAG-pre-integrase" evidence="4">
    <location>
        <begin position="446"/>
        <end position="494"/>
    </location>
</feature>
<feature type="domain" description="Reverse transcriptase Ty1/copia-type" evidence="3">
    <location>
        <begin position="670"/>
        <end position="735"/>
    </location>
</feature>